<dbReference type="RefSeq" id="XP_005539348.1">
    <property type="nucleotide sequence ID" value="XM_005539291.1"/>
</dbReference>
<sequence>MAPESAQVTSFDAFLHSVSAWEHLLESDAQETAQKQLNVLRRSVPRQRTPNEPTPRDAAHALETLWLKKHAALWYRWTPTLCQGVRNGRAASCSLLCFLFDGAQRFLYPLCGMVLKAPRRATRMEGAPNATSTMKSARQQTFVPMSERYRLHLQLVYDTLVETMQAQLTQAATALTGIVSRGGVDSSTSTCQLMRCLGVVVQNTPSRCLPSAQLKTAGNLLWDQYALSLGPELETLRAAAISCLKSIHDRLQTIPPLEQLLANPLRWNDAHVVSFVEAMLTLRMRHLSRVQESAPDSTAVDELVLAMVEHHFRSASTSPALRLQSARLLRLLLRSRPSIASSRNALLFRMLKDPFHAVRVVAIACLSQPGIGAAGTPLFRELEALTADPIASMRAAACTALGRLAADPGAFIPQTEPTIILDNDWNALKGRAMDLLLKRLEEDPNVHVRAAAAYSLSQFCTHAERLAARLPERIIELAIDELRRAPYSSQASAYCRLLGASVPSEAQRTQIVVVIGDIVQGARRKALRQQAILALAKHVRPADGAARWSLAQKPDNELDLDQCGRNAAPAETPHQDAVASNRTGA</sequence>
<dbReference type="OrthoDB" id="10523021at2759"/>
<dbReference type="Pfam" id="PF02985">
    <property type="entry name" value="HEAT"/>
    <property type="match status" value="1"/>
</dbReference>
<dbReference type="Gene3D" id="1.25.10.10">
    <property type="entry name" value="Leucine-rich Repeat Variant"/>
    <property type="match status" value="1"/>
</dbReference>
<feature type="region of interest" description="Disordered" evidence="2">
    <location>
        <begin position="559"/>
        <end position="585"/>
    </location>
</feature>
<dbReference type="EMBL" id="AP006502">
    <property type="protein sequence ID" value="BAM83312.1"/>
    <property type="molecule type" value="Genomic_DNA"/>
</dbReference>
<evidence type="ECO:0000313" key="3">
    <source>
        <dbReference type="EMBL" id="BAM83312.1"/>
    </source>
</evidence>
<keyword evidence="1" id="KW-0677">Repeat</keyword>
<name>M1VIE2_CYAM1</name>
<dbReference type="SUPFAM" id="SSF48371">
    <property type="entry name" value="ARM repeat"/>
    <property type="match status" value="1"/>
</dbReference>
<proteinExistence type="predicted"/>
<protein>
    <recommendedName>
        <fullName evidence="5">Condensin complex subunit 1 C-terminal domain-containing protein</fullName>
    </recommendedName>
</protein>
<gene>
    <name evidence="3" type="ORF">CYME_CMT359C</name>
</gene>
<dbReference type="InterPro" id="IPR016024">
    <property type="entry name" value="ARM-type_fold"/>
</dbReference>
<dbReference type="Proteomes" id="UP000007014">
    <property type="component" value="Chromosome 20"/>
</dbReference>
<dbReference type="KEGG" id="cme:CYME_CMT359C"/>
<evidence type="ECO:0000256" key="2">
    <source>
        <dbReference type="SAM" id="MobiDB-lite"/>
    </source>
</evidence>
<dbReference type="Gramene" id="CMT359CT">
    <property type="protein sequence ID" value="CMT359CT"/>
    <property type="gene ID" value="CMT359C"/>
</dbReference>
<dbReference type="InterPro" id="IPR011989">
    <property type="entry name" value="ARM-like"/>
</dbReference>
<evidence type="ECO:0008006" key="5">
    <source>
        <dbReference type="Google" id="ProtNLM"/>
    </source>
</evidence>
<dbReference type="GeneID" id="16998104"/>
<dbReference type="HOGENOM" id="CLU_466452_0_0_1"/>
<keyword evidence="4" id="KW-1185">Reference proteome</keyword>
<evidence type="ECO:0000313" key="4">
    <source>
        <dbReference type="Proteomes" id="UP000007014"/>
    </source>
</evidence>
<evidence type="ECO:0000256" key="1">
    <source>
        <dbReference type="ARBA" id="ARBA00022737"/>
    </source>
</evidence>
<reference evidence="3 4" key="2">
    <citation type="journal article" date="2007" name="BMC Biol.">
        <title>A 100%-complete sequence reveals unusually simple genomic features in the hot-spring red alga Cyanidioschyzon merolae.</title>
        <authorList>
            <person name="Nozaki H."/>
            <person name="Takano H."/>
            <person name="Misumi O."/>
            <person name="Terasawa K."/>
            <person name="Matsuzaki M."/>
            <person name="Maruyama S."/>
            <person name="Nishida K."/>
            <person name="Yagisawa F."/>
            <person name="Yoshida Y."/>
            <person name="Fujiwara T."/>
            <person name="Takio S."/>
            <person name="Tamura K."/>
            <person name="Chung S.J."/>
            <person name="Nakamura S."/>
            <person name="Kuroiwa H."/>
            <person name="Tanaka K."/>
            <person name="Sato N."/>
            <person name="Kuroiwa T."/>
        </authorList>
    </citation>
    <scope>NUCLEOTIDE SEQUENCE [LARGE SCALE GENOMIC DNA]</scope>
    <source>
        <strain evidence="3 4">10D</strain>
    </source>
</reference>
<accession>M1VIE2</accession>
<dbReference type="AlphaFoldDB" id="M1VIE2"/>
<organism evidence="3 4">
    <name type="scientific">Cyanidioschyzon merolae (strain NIES-3377 / 10D)</name>
    <name type="common">Unicellular red alga</name>
    <dbReference type="NCBI Taxonomy" id="280699"/>
    <lineage>
        <taxon>Eukaryota</taxon>
        <taxon>Rhodophyta</taxon>
        <taxon>Bangiophyceae</taxon>
        <taxon>Cyanidiales</taxon>
        <taxon>Cyanidiaceae</taxon>
        <taxon>Cyanidioschyzon</taxon>
    </lineage>
</organism>
<reference evidence="3 4" key="1">
    <citation type="journal article" date="2004" name="Nature">
        <title>Genome sequence of the ultrasmall unicellular red alga Cyanidioschyzon merolae 10D.</title>
        <authorList>
            <person name="Matsuzaki M."/>
            <person name="Misumi O."/>
            <person name="Shin-i T."/>
            <person name="Maruyama S."/>
            <person name="Takahara M."/>
            <person name="Miyagishima S."/>
            <person name="Mori T."/>
            <person name="Nishida K."/>
            <person name="Yagisawa F."/>
            <person name="Nishida K."/>
            <person name="Yoshida Y."/>
            <person name="Nishimura Y."/>
            <person name="Nakao S."/>
            <person name="Kobayashi T."/>
            <person name="Momoyama Y."/>
            <person name="Higashiyama T."/>
            <person name="Minoda A."/>
            <person name="Sano M."/>
            <person name="Nomoto H."/>
            <person name="Oishi K."/>
            <person name="Hayashi H."/>
            <person name="Ohta F."/>
            <person name="Nishizaka S."/>
            <person name="Haga S."/>
            <person name="Miura S."/>
            <person name="Morishita T."/>
            <person name="Kabeya Y."/>
            <person name="Terasawa K."/>
            <person name="Suzuki Y."/>
            <person name="Ishii Y."/>
            <person name="Asakawa S."/>
            <person name="Takano H."/>
            <person name="Ohta N."/>
            <person name="Kuroiwa H."/>
            <person name="Tanaka K."/>
            <person name="Shimizu N."/>
            <person name="Sugano S."/>
            <person name="Sato N."/>
            <person name="Nozaki H."/>
            <person name="Ogasawara N."/>
            <person name="Kohara Y."/>
            <person name="Kuroiwa T."/>
        </authorList>
    </citation>
    <scope>NUCLEOTIDE SEQUENCE [LARGE SCALE GENOMIC DNA]</scope>
    <source>
        <strain evidence="3 4">10D</strain>
    </source>
</reference>
<dbReference type="InterPro" id="IPR000357">
    <property type="entry name" value="HEAT"/>
</dbReference>